<dbReference type="EMBL" id="JBBMFF010000018">
    <property type="protein sequence ID" value="MEQ2509662.1"/>
    <property type="molecule type" value="Genomic_DNA"/>
</dbReference>
<keyword evidence="3" id="KW-1185">Reference proteome</keyword>
<gene>
    <name evidence="2" type="ORF">WMO66_00130</name>
</gene>
<evidence type="ECO:0000313" key="3">
    <source>
        <dbReference type="Proteomes" id="UP001491552"/>
    </source>
</evidence>
<feature type="chain" id="PRO_5045453488" evidence="1">
    <location>
        <begin position="21"/>
        <end position="168"/>
    </location>
</feature>
<comment type="caution">
    <text evidence="2">The sequence shown here is derived from an EMBL/GenBank/DDBJ whole genome shotgun (WGS) entry which is preliminary data.</text>
</comment>
<proteinExistence type="predicted"/>
<protein>
    <submittedName>
        <fullName evidence="2">Uncharacterized protein</fullName>
    </submittedName>
</protein>
<feature type="signal peptide" evidence="1">
    <location>
        <begin position="1"/>
        <end position="20"/>
    </location>
</feature>
<sequence length="168" mass="17625">MKKILAILCTVLMLASLAVAASAEEAPKTTTITTTVPSTYVLTIPATVEIPYGEKNATIGSVKVTGRITNDQYVKVTAETTTNFCLVNDSDSSARISYRPEDIFASAVNGSAPIFRGRDFSAKEVNGNGGSCLVVARISDYAWEHAAAGTYSDTITFTASLETANAAG</sequence>
<keyword evidence="1" id="KW-0732">Signal</keyword>
<reference evidence="2 3" key="1">
    <citation type="submission" date="2024-03" db="EMBL/GenBank/DDBJ databases">
        <title>Human intestinal bacterial collection.</title>
        <authorList>
            <person name="Pauvert C."/>
            <person name="Hitch T.C.A."/>
            <person name="Clavel T."/>
        </authorList>
    </citation>
    <scope>NUCLEOTIDE SEQUENCE [LARGE SCALE GENOMIC DNA]</scope>
    <source>
        <strain evidence="2 3">CLA-AA-H192</strain>
    </source>
</reference>
<evidence type="ECO:0000313" key="2">
    <source>
        <dbReference type="EMBL" id="MEQ2509662.1"/>
    </source>
</evidence>
<organism evidence="2 3">
    <name type="scientific">Faecousia intestinalis</name>
    <dbReference type="NCBI Taxonomy" id="3133167"/>
    <lineage>
        <taxon>Bacteria</taxon>
        <taxon>Bacillati</taxon>
        <taxon>Bacillota</taxon>
        <taxon>Clostridia</taxon>
        <taxon>Eubacteriales</taxon>
        <taxon>Oscillospiraceae</taxon>
        <taxon>Faecousia</taxon>
    </lineage>
</organism>
<accession>A0ABV1G2N3</accession>
<dbReference type="RefSeq" id="WP_349134379.1">
    <property type="nucleotide sequence ID" value="NZ_JBBMFF010000018.1"/>
</dbReference>
<evidence type="ECO:0000256" key="1">
    <source>
        <dbReference type="SAM" id="SignalP"/>
    </source>
</evidence>
<dbReference type="Proteomes" id="UP001491552">
    <property type="component" value="Unassembled WGS sequence"/>
</dbReference>
<name>A0ABV1G2N3_9FIRM</name>